<evidence type="ECO:0000313" key="1">
    <source>
        <dbReference type="EMBL" id="QTA86204.1"/>
    </source>
</evidence>
<dbReference type="EMBL" id="CP061800">
    <property type="protein sequence ID" value="QTA86204.1"/>
    <property type="molecule type" value="Genomic_DNA"/>
</dbReference>
<gene>
    <name evidence="1" type="ORF">dnm_022250</name>
</gene>
<accession>A0A975GM14</accession>
<evidence type="ECO:0000313" key="2">
    <source>
        <dbReference type="Proteomes" id="UP000663722"/>
    </source>
</evidence>
<sequence>MPVKNLWGELPQAGEIRTPYMILREQAELLGEMTGDILQGRVRKIQDENSKSFTYFFDILAPALDNYVFRILMIRYEITLYPVTLKDFVNDMSDECNTEGEFTELLEKVLSSDETKRVVSGLLSQIRAESEF</sequence>
<proteinExistence type="predicted"/>
<dbReference type="AlphaFoldDB" id="A0A975GM14"/>
<dbReference type="RefSeq" id="WP_207681942.1">
    <property type="nucleotide sequence ID" value="NZ_CP061800.1"/>
</dbReference>
<keyword evidence="2" id="KW-1185">Reference proteome</keyword>
<name>A0A975GM14_9BACT</name>
<dbReference type="KEGG" id="dmm:dnm_022250"/>
<organism evidence="1 2">
    <name type="scientific">Desulfonema magnum</name>
    <dbReference type="NCBI Taxonomy" id="45655"/>
    <lineage>
        <taxon>Bacteria</taxon>
        <taxon>Pseudomonadati</taxon>
        <taxon>Thermodesulfobacteriota</taxon>
        <taxon>Desulfobacteria</taxon>
        <taxon>Desulfobacterales</taxon>
        <taxon>Desulfococcaceae</taxon>
        <taxon>Desulfonema</taxon>
    </lineage>
</organism>
<dbReference type="Proteomes" id="UP000663722">
    <property type="component" value="Chromosome"/>
</dbReference>
<reference evidence="1" key="1">
    <citation type="journal article" date="2021" name="Microb. Physiol.">
        <title>Proteogenomic Insights into the Physiology of Marine, Sulfate-Reducing, Filamentous Desulfonema limicola and Desulfonema magnum.</title>
        <authorList>
            <person name="Schnaars V."/>
            <person name="Wohlbrand L."/>
            <person name="Scheve S."/>
            <person name="Hinrichs C."/>
            <person name="Reinhardt R."/>
            <person name="Rabus R."/>
        </authorList>
    </citation>
    <scope>NUCLEOTIDE SEQUENCE</scope>
    <source>
        <strain evidence="1">4be13</strain>
    </source>
</reference>
<protein>
    <submittedName>
        <fullName evidence="1">Uncharacterized protein</fullName>
    </submittedName>
</protein>